<proteinExistence type="predicted"/>
<evidence type="ECO:0000313" key="3">
    <source>
        <dbReference type="Proteomes" id="UP000316778"/>
    </source>
</evidence>
<keyword evidence="1" id="KW-0732">Signal</keyword>
<protein>
    <submittedName>
        <fullName evidence="2">Uncharacterized protein</fullName>
    </submittedName>
</protein>
<reference evidence="2 3" key="1">
    <citation type="journal article" date="2013" name="Stand. Genomic Sci.">
        <title>Genomic Encyclopedia of Type Strains, Phase I: The one thousand microbial genomes (KMG-I) project.</title>
        <authorList>
            <person name="Kyrpides N.C."/>
            <person name="Woyke T."/>
            <person name="Eisen J.A."/>
            <person name="Garrity G."/>
            <person name="Lilburn T.G."/>
            <person name="Beck B.J."/>
            <person name="Whitman W.B."/>
            <person name="Hugenholtz P."/>
            <person name="Klenk H.P."/>
        </authorList>
    </citation>
    <scope>NUCLEOTIDE SEQUENCE [LARGE SCALE GENOMIC DNA]</scope>
    <source>
        <strain evidence="2 3">DSM 13484</strain>
    </source>
</reference>
<accession>A0A562TE24</accession>
<evidence type="ECO:0000313" key="2">
    <source>
        <dbReference type="EMBL" id="TWI91633.1"/>
    </source>
</evidence>
<gene>
    <name evidence="2" type="ORF">LX66_1008</name>
</gene>
<dbReference type="OrthoDB" id="9847927at2"/>
<feature type="signal peptide" evidence="1">
    <location>
        <begin position="1"/>
        <end position="23"/>
    </location>
</feature>
<sequence>MYKKNTLAVCILLVFHVSCRPVASILGYVKKIRPETPETVTAYIKAQGGSYTTLFTVDNPVDYKFFLDTLLENHAATILVYNKDQVNILRDRSCPWSLLKQVDSLYTRHHNQLPPQVSPASDLKMLQTLLRPIDGDWPEDLSIGKYDYYVFYTWAKFYPKLSIRLMDQVNELKKKNGGHIFWGAVNMDFQESWGQ</sequence>
<evidence type="ECO:0000256" key="1">
    <source>
        <dbReference type="SAM" id="SignalP"/>
    </source>
</evidence>
<dbReference type="EMBL" id="VLLG01000002">
    <property type="protein sequence ID" value="TWI91633.1"/>
    <property type="molecule type" value="Genomic_DNA"/>
</dbReference>
<dbReference type="AlphaFoldDB" id="A0A562TE24"/>
<dbReference type="Proteomes" id="UP000316778">
    <property type="component" value="Unassembled WGS sequence"/>
</dbReference>
<name>A0A562TE24_CHIJA</name>
<organism evidence="2 3">
    <name type="scientific">Chitinophaga japonensis</name>
    <name type="common">Flexibacter japonensis</name>
    <dbReference type="NCBI Taxonomy" id="104662"/>
    <lineage>
        <taxon>Bacteria</taxon>
        <taxon>Pseudomonadati</taxon>
        <taxon>Bacteroidota</taxon>
        <taxon>Chitinophagia</taxon>
        <taxon>Chitinophagales</taxon>
        <taxon>Chitinophagaceae</taxon>
        <taxon>Chitinophaga</taxon>
    </lineage>
</organism>
<comment type="caution">
    <text evidence="2">The sequence shown here is derived from an EMBL/GenBank/DDBJ whole genome shotgun (WGS) entry which is preliminary data.</text>
</comment>
<feature type="chain" id="PRO_5022080134" evidence="1">
    <location>
        <begin position="24"/>
        <end position="195"/>
    </location>
</feature>
<dbReference type="RefSeq" id="WP_145710776.1">
    <property type="nucleotide sequence ID" value="NZ_BAAAFY010000001.1"/>
</dbReference>
<keyword evidence="3" id="KW-1185">Reference proteome</keyword>